<dbReference type="PANTHER" id="PTHR34107">
    <property type="entry name" value="SLL0198 PROTEIN-RELATED"/>
    <property type="match status" value="1"/>
</dbReference>
<reference evidence="2 3" key="1">
    <citation type="submission" date="2020-10" db="EMBL/GenBank/DDBJ databases">
        <authorList>
            <person name="Castelo-Branco R."/>
            <person name="Eusebio N."/>
            <person name="Adriana R."/>
            <person name="Vieira A."/>
            <person name="Brugerolle De Fraissinette N."/>
            <person name="Rezende De Castro R."/>
            <person name="Schneider M.P."/>
            <person name="Vasconcelos V."/>
            <person name="Leao P.N."/>
        </authorList>
    </citation>
    <scope>NUCLEOTIDE SEQUENCE [LARGE SCALE GENOMIC DNA]</scope>
    <source>
        <strain evidence="2 3">LEGE 06226</strain>
    </source>
</reference>
<dbReference type="InterPro" id="IPR008538">
    <property type="entry name" value="Uma2"/>
</dbReference>
<name>A0ABR9UF10_9CYAN</name>
<keyword evidence="3" id="KW-1185">Reference proteome</keyword>
<keyword evidence="2" id="KW-0378">Hydrolase</keyword>
<feature type="domain" description="Putative restriction endonuclease" evidence="1">
    <location>
        <begin position="12"/>
        <end position="181"/>
    </location>
</feature>
<dbReference type="Gene3D" id="3.90.1570.10">
    <property type="entry name" value="tt1808, chain A"/>
    <property type="match status" value="1"/>
</dbReference>
<organism evidence="2 3">
    <name type="scientific">Planktothrix mougeotii LEGE 06226</name>
    <dbReference type="NCBI Taxonomy" id="1828728"/>
    <lineage>
        <taxon>Bacteria</taxon>
        <taxon>Bacillati</taxon>
        <taxon>Cyanobacteriota</taxon>
        <taxon>Cyanophyceae</taxon>
        <taxon>Oscillatoriophycideae</taxon>
        <taxon>Oscillatoriales</taxon>
        <taxon>Microcoleaceae</taxon>
        <taxon>Planktothrix</taxon>
    </lineage>
</organism>
<dbReference type="InterPro" id="IPR011335">
    <property type="entry name" value="Restrct_endonuc-II-like"/>
</dbReference>
<dbReference type="EMBL" id="JADEWU010000046">
    <property type="protein sequence ID" value="MBE9145052.1"/>
    <property type="molecule type" value="Genomic_DNA"/>
</dbReference>
<dbReference type="Pfam" id="PF05685">
    <property type="entry name" value="Uma2"/>
    <property type="match status" value="1"/>
</dbReference>
<evidence type="ECO:0000313" key="2">
    <source>
        <dbReference type="EMBL" id="MBE9145052.1"/>
    </source>
</evidence>
<keyword evidence="2" id="KW-0540">Nuclease</keyword>
<proteinExistence type="predicted"/>
<dbReference type="Proteomes" id="UP000640725">
    <property type="component" value="Unassembled WGS sequence"/>
</dbReference>
<dbReference type="GO" id="GO:0004519">
    <property type="term" value="F:endonuclease activity"/>
    <property type="evidence" value="ECO:0007669"/>
    <property type="project" value="UniProtKB-KW"/>
</dbReference>
<sequence>MVSSLYTITDQELMEISSQNPNLRFERNADGTLVTMAPTGGISGNREAKAIAYLAIWVERENLGEVFASSTGFKLPNGAIRSPDVAFVAQGRLPVGWDEGEDEFLNLVPDFVIEIRSKTDSLKKCQEKMTEYIENGVRLGWLIDRQNQQAWVYRGDSSITQYPATATLTGEEIVPGFTIALNSLI</sequence>
<gene>
    <name evidence="2" type="ORF">IQ236_17780</name>
</gene>
<dbReference type="CDD" id="cd06260">
    <property type="entry name" value="DUF820-like"/>
    <property type="match status" value="1"/>
</dbReference>
<dbReference type="SUPFAM" id="SSF52980">
    <property type="entry name" value="Restriction endonuclease-like"/>
    <property type="match status" value="1"/>
</dbReference>
<comment type="caution">
    <text evidence="2">The sequence shown here is derived from an EMBL/GenBank/DDBJ whole genome shotgun (WGS) entry which is preliminary data.</text>
</comment>
<dbReference type="InterPro" id="IPR012296">
    <property type="entry name" value="Nuclease_put_TT1808"/>
</dbReference>
<evidence type="ECO:0000259" key="1">
    <source>
        <dbReference type="Pfam" id="PF05685"/>
    </source>
</evidence>
<dbReference type="RefSeq" id="WP_193870537.1">
    <property type="nucleotide sequence ID" value="NZ_JADEWU010000046.1"/>
</dbReference>
<keyword evidence="2" id="KW-0255">Endonuclease</keyword>
<accession>A0ABR9UF10</accession>
<dbReference type="PANTHER" id="PTHR34107:SF7">
    <property type="entry name" value="SLR2092 PROTEIN"/>
    <property type="match status" value="1"/>
</dbReference>
<evidence type="ECO:0000313" key="3">
    <source>
        <dbReference type="Proteomes" id="UP000640725"/>
    </source>
</evidence>
<protein>
    <submittedName>
        <fullName evidence="2">Uma2 family endonuclease</fullName>
    </submittedName>
</protein>